<protein>
    <submittedName>
        <fullName evidence="2">Succinate dehydrogenase cytochrome subunit 4</fullName>
    </submittedName>
</protein>
<dbReference type="GO" id="GO:0006121">
    <property type="term" value="P:mitochondrial electron transport, succinate to ubiquinone"/>
    <property type="evidence" value="ECO:0007669"/>
    <property type="project" value="InterPro"/>
</dbReference>
<keyword evidence="1" id="KW-1133">Transmembrane helix</keyword>
<geneLocation type="mitochondrion" evidence="2"/>
<dbReference type="PANTHER" id="PTHR36358">
    <property type="entry name" value="SUCCINATE DEHYDROGENASE SUBUNIT 4, MITOCHONDRIAL"/>
    <property type="match status" value="1"/>
</dbReference>
<evidence type="ECO:0000313" key="2">
    <source>
        <dbReference type="EMBL" id="QXE44308.1"/>
    </source>
</evidence>
<dbReference type="InterPro" id="IPR044963">
    <property type="entry name" value="SDH4"/>
</dbReference>
<dbReference type="GO" id="GO:0006099">
    <property type="term" value="P:tricarboxylic acid cycle"/>
    <property type="evidence" value="ECO:0007669"/>
    <property type="project" value="InterPro"/>
</dbReference>
<gene>
    <name evidence="2" type="primary">sdh4</name>
</gene>
<accession>A0A8H2SEX3</accession>
<evidence type="ECO:0000256" key="1">
    <source>
        <dbReference type="SAM" id="Phobius"/>
    </source>
</evidence>
<dbReference type="EMBL" id="MW354462">
    <property type="protein sequence ID" value="QXE44308.1"/>
    <property type="molecule type" value="Genomic_DNA"/>
</dbReference>
<proteinExistence type="predicted"/>
<keyword evidence="2" id="KW-0496">Mitochondrion</keyword>
<dbReference type="AlphaFoldDB" id="A0A8H2SEX3"/>
<feature type="transmembrane region" description="Helical" evidence="1">
    <location>
        <begin position="70"/>
        <end position="90"/>
    </location>
</feature>
<name>A0A8H2SEX3_TAICR</name>
<dbReference type="GO" id="GO:0005743">
    <property type="term" value="C:mitochondrial inner membrane"/>
    <property type="evidence" value="ECO:0007669"/>
    <property type="project" value="InterPro"/>
</dbReference>
<organism evidence="2">
    <name type="scientific">Taiwania cryptomerioides</name>
    <name type="common">Coffin tree</name>
    <dbReference type="NCBI Taxonomy" id="50187"/>
    <lineage>
        <taxon>Eukaryota</taxon>
        <taxon>Viridiplantae</taxon>
        <taxon>Streptophyta</taxon>
        <taxon>Embryophyta</taxon>
        <taxon>Tracheophyta</taxon>
        <taxon>Spermatophyta</taxon>
        <taxon>Pinopsida</taxon>
        <taxon>Pinidae</taxon>
        <taxon>Conifers II</taxon>
        <taxon>Cupressales</taxon>
        <taxon>Cupressaceae</taxon>
        <taxon>Taiwania</taxon>
    </lineage>
</organism>
<dbReference type="PANTHER" id="PTHR36358:SF1">
    <property type="entry name" value="SUCCINATE DEHYDROGENASE SUBUNIT 4, MITOCHONDRIAL"/>
    <property type="match status" value="1"/>
</dbReference>
<sequence length="155" mass="17764">MVLAFRRRGSVIPICLYPLVGRSTKGRIIDRGGLGNESLLAGRGRILDRGGLGYELFSGTEITRDRKRSLLVAASLLPLMIVSDEVYFTLLPDIYSFKHIHAGIEEIMADHVHQGMTRNWIFILLGFFFFIVMKDVFPFPSRLFHHEWNNPMVDR</sequence>
<dbReference type="GO" id="GO:0045273">
    <property type="term" value="C:respiratory chain complex II (succinate dehydrogenase)"/>
    <property type="evidence" value="ECO:0007669"/>
    <property type="project" value="InterPro"/>
</dbReference>
<keyword evidence="1" id="KW-0472">Membrane</keyword>
<keyword evidence="1" id="KW-0812">Transmembrane</keyword>
<reference evidence="2" key="1">
    <citation type="submission" date="2020-12" db="EMBL/GenBank/DDBJ databases">
        <title>Both Conifer II and Gnetales are characterized by a high frequency of ancient mitochondrial gene transfer to the nuclear genome.</title>
        <authorList>
            <person name="Kan S.L."/>
            <person name="Shen T."/>
            <person name="Ran J.H."/>
            <person name="Wang X.Q."/>
        </authorList>
    </citation>
    <scope>NUCLEOTIDE SEQUENCE</scope>
</reference>
<feature type="transmembrane region" description="Helical" evidence="1">
    <location>
        <begin position="120"/>
        <end position="137"/>
    </location>
</feature>